<feature type="compositionally biased region" description="Basic residues" evidence="1">
    <location>
        <begin position="17"/>
        <end position="31"/>
    </location>
</feature>
<feature type="compositionally biased region" description="Basic and acidic residues" evidence="1">
    <location>
        <begin position="295"/>
        <end position="305"/>
    </location>
</feature>
<sequence length="680" mass="75740">MPLRVTDESDKSFEAKKKVHRKMSKNGHYQKVRRPTGLEVYTDAARILEELLERRIDEDVRVGNCARRNKSDPTRDVIRSPQEGGGSTNAVTRCKTMPSRYRESSKEEELEKKDLDRLRDTAALGRKKSKEHGSDSSMDTADEDVSENGAKRRKKSRFKRAVERLKHVFNRDQKEGFGSIPNKDSSAKSPSSDRKKPRHKLSKILVSEKKRHIKAHKESEVDLELTEEQDYKDKHGSKHTKLTSVKHGNKNAQETLEFTLSQDLDGHRQISASGIKFPADGHQSLPSSVIHKPPYAREDNQEYSRDSSTWPSPQSSSHQNPSSGLSRPTSLRHKKDSLESKSSSLSPHKTLSSILKTDVDADGHDGTPTSSTSHGSRDLGSPNMNSSRSNVLDSPGEDIEFMDDITSTTFSDNRDKSQDTHQSQGSSSDLTRQSAHSTPVKYHGSKGLLDMTWLADQTANGARLQDLELEETSVTSLRPDGALEVTTTLEVRQTVILPDVIEEEVDGAVSAVEDGPTQQAEKEAMYSRVAQRLAEMADSYAQSFSDHESRGASVVTPPVALSHLENEIIRCLRSSGDRNSRQVDAAVAEVAEESREEAYNRFRSTVQNSLGRELSWDYLAFLFYTTKGVVSAVGKGTHVASQAKEFTLQYISDTCASWLIDHGGFDSMLSETEETDFELD</sequence>
<feature type="compositionally biased region" description="Polar residues" evidence="1">
    <location>
        <begin position="420"/>
        <end position="437"/>
    </location>
</feature>
<feature type="compositionally biased region" description="Basic and acidic residues" evidence="1">
    <location>
        <begin position="69"/>
        <end position="78"/>
    </location>
</feature>
<feature type="compositionally biased region" description="Basic and acidic residues" evidence="1">
    <location>
        <begin position="160"/>
        <end position="175"/>
    </location>
</feature>
<feature type="compositionally biased region" description="Low complexity" evidence="1">
    <location>
        <begin position="340"/>
        <end position="353"/>
    </location>
</feature>
<evidence type="ECO:0000313" key="2">
    <source>
        <dbReference type="EMBL" id="GFR76411.1"/>
    </source>
</evidence>
<feature type="compositionally biased region" description="Basic and acidic residues" evidence="1">
    <location>
        <begin position="1"/>
        <end position="16"/>
    </location>
</feature>
<feature type="region of interest" description="Disordered" evidence="1">
    <location>
        <begin position="269"/>
        <end position="443"/>
    </location>
</feature>
<protein>
    <submittedName>
        <fullName evidence="2">Uncharacterized protein</fullName>
    </submittedName>
</protein>
<dbReference type="Proteomes" id="UP000762676">
    <property type="component" value="Unassembled WGS sequence"/>
</dbReference>
<keyword evidence="3" id="KW-1185">Reference proteome</keyword>
<comment type="caution">
    <text evidence="2">The sequence shown here is derived from an EMBL/GenBank/DDBJ whole genome shotgun (WGS) entry which is preliminary data.</text>
</comment>
<evidence type="ECO:0000256" key="1">
    <source>
        <dbReference type="SAM" id="MobiDB-lite"/>
    </source>
</evidence>
<name>A0AAV4FTT7_9GAST</name>
<dbReference type="EMBL" id="BMAT01000929">
    <property type="protein sequence ID" value="GFR76411.1"/>
    <property type="molecule type" value="Genomic_DNA"/>
</dbReference>
<evidence type="ECO:0000313" key="3">
    <source>
        <dbReference type="Proteomes" id="UP000762676"/>
    </source>
</evidence>
<organism evidence="2 3">
    <name type="scientific">Elysia marginata</name>
    <dbReference type="NCBI Taxonomy" id="1093978"/>
    <lineage>
        <taxon>Eukaryota</taxon>
        <taxon>Metazoa</taxon>
        <taxon>Spiralia</taxon>
        <taxon>Lophotrochozoa</taxon>
        <taxon>Mollusca</taxon>
        <taxon>Gastropoda</taxon>
        <taxon>Heterobranchia</taxon>
        <taxon>Euthyneura</taxon>
        <taxon>Panpulmonata</taxon>
        <taxon>Sacoglossa</taxon>
        <taxon>Placobranchoidea</taxon>
        <taxon>Plakobranchidae</taxon>
        <taxon>Elysia</taxon>
    </lineage>
</organism>
<gene>
    <name evidence="2" type="ORF">ElyMa_000482100</name>
</gene>
<dbReference type="InterPro" id="IPR036834">
    <property type="entry name" value="Bcl-2-like_sf"/>
</dbReference>
<feature type="compositionally biased region" description="Polar residues" evidence="1">
    <location>
        <begin position="382"/>
        <end position="392"/>
    </location>
</feature>
<dbReference type="SUPFAM" id="SSF56854">
    <property type="entry name" value="Bcl-2 inhibitors of programmed cell death"/>
    <property type="match status" value="1"/>
</dbReference>
<feature type="region of interest" description="Disordered" evidence="1">
    <location>
        <begin position="61"/>
        <end position="254"/>
    </location>
</feature>
<feature type="region of interest" description="Disordered" evidence="1">
    <location>
        <begin position="1"/>
        <end position="31"/>
    </location>
</feature>
<accession>A0AAV4FTT7</accession>
<feature type="compositionally biased region" description="Low complexity" evidence="1">
    <location>
        <begin position="306"/>
        <end position="323"/>
    </location>
</feature>
<proteinExistence type="predicted"/>
<dbReference type="Gene3D" id="1.10.437.10">
    <property type="entry name" value="Blc2-like"/>
    <property type="match status" value="1"/>
</dbReference>
<dbReference type="GO" id="GO:0042981">
    <property type="term" value="P:regulation of apoptotic process"/>
    <property type="evidence" value="ECO:0007669"/>
    <property type="project" value="InterPro"/>
</dbReference>
<feature type="compositionally biased region" description="Basic and acidic residues" evidence="1">
    <location>
        <begin position="100"/>
        <end position="120"/>
    </location>
</feature>
<reference evidence="2 3" key="1">
    <citation type="journal article" date="2021" name="Elife">
        <title>Chloroplast acquisition without the gene transfer in kleptoplastic sea slugs, Plakobranchus ocellatus.</title>
        <authorList>
            <person name="Maeda T."/>
            <person name="Takahashi S."/>
            <person name="Yoshida T."/>
            <person name="Shimamura S."/>
            <person name="Takaki Y."/>
            <person name="Nagai Y."/>
            <person name="Toyoda A."/>
            <person name="Suzuki Y."/>
            <person name="Arimoto A."/>
            <person name="Ishii H."/>
            <person name="Satoh N."/>
            <person name="Nishiyama T."/>
            <person name="Hasebe M."/>
            <person name="Maruyama T."/>
            <person name="Minagawa J."/>
            <person name="Obokata J."/>
            <person name="Shigenobu S."/>
        </authorList>
    </citation>
    <scope>NUCLEOTIDE SEQUENCE [LARGE SCALE GENOMIC DNA]</scope>
</reference>
<dbReference type="AlphaFoldDB" id="A0AAV4FTT7"/>